<name>A0A482XQX5_LAOST</name>
<keyword evidence="15" id="KW-1185">Reference proteome</keyword>
<keyword evidence="10 12" id="KW-0739">Sodium transport</keyword>
<dbReference type="OrthoDB" id="6819496at2759"/>
<evidence type="ECO:0000256" key="9">
    <source>
        <dbReference type="ARBA" id="ARBA00023136"/>
    </source>
</evidence>
<evidence type="ECO:0000256" key="10">
    <source>
        <dbReference type="ARBA" id="ARBA00023201"/>
    </source>
</evidence>
<dbReference type="Pfam" id="PF00858">
    <property type="entry name" value="ASC"/>
    <property type="match status" value="1"/>
</dbReference>
<dbReference type="InterPro" id="IPR001873">
    <property type="entry name" value="ENaC"/>
</dbReference>
<keyword evidence="7" id="KW-0915">Sodium</keyword>
<reference evidence="14 15" key="1">
    <citation type="journal article" date="2017" name="Gigascience">
        <title>Genome sequence of the small brown planthopper, Laodelphax striatellus.</title>
        <authorList>
            <person name="Zhu J."/>
            <person name="Jiang F."/>
            <person name="Wang X."/>
            <person name="Yang P."/>
            <person name="Bao Y."/>
            <person name="Zhao W."/>
            <person name="Wang W."/>
            <person name="Lu H."/>
            <person name="Wang Q."/>
            <person name="Cui N."/>
            <person name="Li J."/>
            <person name="Chen X."/>
            <person name="Luo L."/>
            <person name="Yu J."/>
            <person name="Kang L."/>
            <person name="Cui F."/>
        </authorList>
    </citation>
    <scope>NUCLEOTIDE SEQUENCE [LARGE SCALE GENOMIC DNA]</scope>
    <source>
        <strain evidence="14">Lst14</strain>
    </source>
</reference>
<keyword evidence="11 12" id="KW-0407">Ion channel</keyword>
<dbReference type="GO" id="GO:0005886">
    <property type="term" value="C:plasma membrane"/>
    <property type="evidence" value="ECO:0007669"/>
    <property type="project" value="TreeGrafter"/>
</dbReference>
<comment type="subcellular location">
    <subcellularLocation>
        <location evidence="1">Membrane</location>
        <topology evidence="1">Multi-pass membrane protein</topology>
    </subcellularLocation>
</comment>
<evidence type="ECO:0000313" key="15">
    <source>
        <dbReference type="Proteomes" id="UP000291343"/>
    </source>
</evidence>
<dbReference type="EMBL" id="QKKF02003003">
    <property type="protein sequence ID" value="RZF47880.1"/>
    <property type="molecule type" value="Genomic_DNA"/>
</dbReference>
<accession>A0A482XQX5</accession>
<dbReference type="InParanoid" id="A0A482XQX5"/>
<dbReference type="PANTHER" id="PTHR11690:SF300">
    <property type="entry name" value="PICKPOCKET PROTEIN 19"/>
    <property type="match status" value="1"/>
</dbReference>
<comment type="caution">
    <text evidence="14">The sequence shown here is derived from an EMBL/GenBank/DDBJ whole genome shotgun (WGS) entry which is preliminary data.</text>
</comment>
<evidence type="ECO:0000256" key="8">
    <source>
        <dbReference type="ARBA" id="ARBA00023065"/>
    </source>
</evidence>
<dbReference type="Gene3D" id="2.60.470.10">
    <property type="entry name" value="Acid-sensing ion channels like domains"/>
    <property type="match status" value="1"/>
</dbReference>
<keyword evidence="6 13" id="KW-1133">Transmembrane helix</keyword>
<evidence type="ECO:0000256" key="6">
    <source>
        <dbReference type="ARBA" id="ARBA00022989"/>
    </source>
</evidence>
<keyword evidence="8 12" id="KW-0406">Ion transport</keyword>
<feature type="transmembrane region" description="Helical" evidence="13">
    <location>
        <begin position="95"/>
        <end position="114"/>
    </location>
</feature>
<evidence type="ECO:0000256" key="3">
    <source>
        <dbReference type="ARBA" id="ARBA00022448"/>
    </source>
</evidence>
<dbReference type="Proteomes" id="UP000291343">
    <property type="component" value="Unassembled WGS sequence"/>
</dbReference>
<keyword evidence="5 12" id="KW-0812">Transmembrane</keyword>
<proteinExistence type="inferred from homology"/>
<evidence type="ECO:0000256" key="2">
    <source>
        <dbReference type="ARBA" id="ARBA00007193"/>
    </source>
</evidence>
<evidence type="ECO:0000256" key="4">
    <source>
        <dbReference type="ARBA" id="ARBA00022461"/>
    </source>
</evidence>
<evidence type="ECO:0000256" key="1">
    <source>
        <dbReference type="ARBA" id="ARBA00004141"/>
    </source>
</evidence>
<feature type="non-terminal residue" evidence="14">
    <location>
        <position position="390"/>
    </location>
</feature>
<keyword evidence="9 13" id="KW-0472">Membrane</keyword>
<evidence type="ECO:0000256" key="5">
    <source>
        <dbReference type="ARBA" id="ARBA00022692"/>
    </source>
</evidence>
<keyword evidence="3 12" id="KW-0813">Transport</keyword>
<comment type="similarity">
    <text evidence="2 12">Belongs to the amiloride-sensitive sodium channel (TC 1.A.6) family.</text>
</comment>
<sequence>MIGSTVCVTLGARQFSGDDGYNQNHVLDLVLASGSQLCFNGGSSDIEKGFAASSVYLVREARRAPVITTVTILERFCANRVNCCLNDKRLWRFHTSYIGVFSATMILICLFFAVKNIATSIDVYQKAMTTPFIKSDTLSVSRIPFPGVAICNRNRIQKSALIALANRMKDNANMTFAETYQTLEYLGNLGNVLSIPRLEKELLKFILNKNEQSHNLTAIITEVSQNCDDMLKRCDYEGHSVPCRTLFRKAMTSSHRSCCVMKNAAILPRSGKKALFMQATKYIYPGFFFSLDLQTSEYTSSNGIYGAEVLIFDSRSHPARSGNTALIAAGHHEVTYVEINPEVESITTSRACKRKFDKQTRWNWIEQDVPYSLPECFFRCGIDSLIEKCQ</sequence>
<evidence type="ECO:0000256" key="13">
    <source>
        <dbReference type="SAM" id="Phobius"/>
    </source>
</evidence>
<dbReference type="GO" id="GO:0015280">
    <property type="term" value="F:ligand-gated sodium channel activity"/>
    <property type="evidence" value="ECO:0007669"/>
    <property type="project" value="TreeGrafter"/>
</dbReference>
<protein>
    <submittedName>
        <fullName evidence="14">Uncharacterized protein</fullName>
    </submittedName>
</protein>
<evidence type="ECO:0000256" key="12">
    <source>
        <dbReference type="RuleBase" id="RU000679"/>
    </source>
</evidence>
<organism evidence="14 15">
    <name type="scientific">Laodelphax striatellus</name>
    <name type="common">Small brown planthopper</name>
    <name type="synonym">Delphax striatella</name>
    <dbReference type="NCBI Taxonomy" id="195883"/>
    <lineage>
        <taxon>Eukaryota</taxon>
        <taxon>Metazoa</taxon>
        <taxon>Ecdysozoa</taxon>
        <taxon>Arthropoda</taxon>
        <taxon>Hexapoda</taxon>
        <taxon>Insecta</taxon>
        <taxon>Pterygota</taxon>
        <taxon>Neoptera</taxon>
        <taxon>Paraneoptera</taxon>
        <taxon>Hemiptera</taxon>
        <taxon>Auchenorrhyncha</taxon>
        <taxon>Fulgoroidea</taxon>
        <taxon>Delphacidae</taxon>
        <taxon>Criomorphinae</taxon>
        <taxon>Laodelphax</taxon>
    </lineage>
</organism>
<dbReference type="PANTHER" id="PTHR11690">
    <property type="entry name" value="AMILORIDE-SENSITIVE SODIUM CHANNEL-RELATED"/>
    <property type="match status" value="1"/>
</dbReference>
<evidence type="ECO:0000313" key="14">
    <source>
        <dbReference type="EMBL" id="RZF47880.1"/>
    </source>
</evidence>
<dbReference type="AlphaFoldDB" id="A0A482XQX5"/>
<evidence type="ECO:0000256" key="11">
    <source>
        <dbReference type="ARBA" id="ARBA00023303"/>
    </source>
</evidence>
<gene>
    <name evidence="14" type="ORF">LSTR_LSTR007877</name>
</gene>
<keyword evidence="4 12" id="KW-0894">Sodium channel</keyword>
<evidence type="ECO:0000256" key="7">
    <source>
        <dbReference type="ARBA" id="ARBA00023053"/>
    </source>
</evidence>